<dbReference type="GO" id="GO:0046872">
    <property type="term" value="F:metal ion binding"/>
    <property type="evidence" value="ECO:0007669"/>
    <property type="project" value="UniProtKB-KW"/>
</dbReference>
<dbReference type="Proteomes" id="UP000217838">
    <property type="component" value="Unassembled WGS sequence"/>
</dbReference>
<keyword evidence="1" id="KW-0479">Metal-binding</keyword>
<reference evidence="5" key="1">
    <citation type="submission" date="2017-08" db="EMBL/GenBank/DDBJ databases">
        <title>A dynamic microbial community with high functional redundancy inhabits the cold, oxic subseafloor aquifer.</title>
        <authorList>
            <person name="Tully B.J."/>
            <person name="Wheat C.G."/>
            <person name="Glazer B.T."/>
            <person name="Huber J.A."/>
        </authorList>
    </citation>
    <scope>NUCLEOTIDE SEQUENCE [LARGE SCALE GENOMIC DNA]</scope>
</reference>
<evidence type="ECO:0000259" key="3">
    <source>
        <dbReference type="Pfam" id="PF06155"/>
    </source>
</evidence>
<keyword evidence="2" id="KW-0408">Iron</keyword>
<evidence type="ECO:0000313" key="4">
    <source>
        <dbReference type="EMBL" id="PCI93786.1"/>
    </source>
</evidence>
<evidence type="ECO:0000256" key="1">
    <source>
        <dbReference type="ARBA" id="ARBA00022723"/>
    </source>
</evidence>
<evidence type="ECO:0000256" key="2">
    <source>
        <dbReference type="ARBA" id="ARBA00023004"/>
    </source>
</evidence>
<feature type="domain" description="Gamma-butyrobetaine hydroxylase-like N-terminal" evidence="3">
    <location>
        <begin position="15"/>
        <end position="91"/>
    </location>
</feature>
<comment type="caution">
    <text evidence="4">The sequence shown here is derived from an EMBL/GenBank/DDBJ whole genome shotgun (WGS) entry which is preliminary data.</text>
</comment>
<gene>
    <name evidence="4" type="ORF">COB11_04755</name>
</gene>
<proteinExistence type="predicted"/>
<protein>
    <recommendedName>
        <fullName evidence="3">Gamma-butyrobetaine hydroxylase-like N-terminal domain-containing protein</fullName>
    </recommendedName>
</protein>
<evidence type="ECO:0000313" key="5">
    <source>
        <dbReference type="Proteomes" id="UP000217838"/>
    </source>
</evidence>
<dbReference type="InterPro" id="IPR038492">
    <property type="entry name" value="GBBH-like_N_sf"/>
</dbReference>
<sequence>MEKLNSPLFIKSIVQEDNKHFSITWDDEKKSVYHLADLQYHCPCTKCRDHEKRKKEKTLSCHYIQNVGNYAIRVLFTRGCSLGIYTYAYLRNLKSC</sequence>
<dbReference type="EMBL" id="NVUU01000052">
    <property type="protein sequence ID" value="PCI93786.1"/>
    <property type="molecule type" value="Genomic_DNA"/>
</dbReference>
<dbReference type="AlphaFoldDB" id="A0A2A4YG29"/>
<feature type="unsure residue" description="D or N" evidence="4">
    <location>
        <position position="26"/>
    </location>
</feature>
<dbReference type="Pfam" id="PF06155">
    <property type="entry name" value="GBBH-like_N"/>
    <property type="match status" value="1"/>
</dbReference>
<accession>A0A2A4YG29</accession>
<dbReference type="PANTHER" id="PTHR35303">
    <property type="entry name" value="OS02G0197800 PROTEIN"/>
    <property type="match status" value="1"/>
</dbReference>
<dbReference type="InterPro" id="IPR010376">
    <property type="entry name" value="GBBH-like_N"/>
</dbReference>
<organism evidence="4 5">
    <name type="scientific">Aerophobetes bacterium</name>
    <dbReference type="NCBI Taxonomy" id="2030807"/>
    <lineage>
        <taxon>Bacteria</taxon>
        <taxon>Candidatus Aerophobota</taxon>
    </lineage>
</organism>
<name>A0A2A4YG29_UNCAE</name>
<dbReference type="Gene3D" id="3.30.2020.30">
    <property type="match status" value="1"/>
</dbReference>